<protein>
    <submittedName>
        <fullName evidence="2">Uncharacterized protein</fullName>
    </submittedName>
</protein>
<proteinExistence type="predicted"/>
<feature type="region of interest" description="Disordered" evidence="1">
    <location>
        <begin position="43"/>
        <end position="81"/>
    </location>
</feature>
<dbReference type="EMBL" id="CP000431">
    <property type="protein sequence ID" value="ABG93504.1"/>
    <property type="molecule type" value="Genomic_DNA"/>
</dbReference>
<reference evidence="3" key="1">
    <citation type="journal article" date="2006" name="Proc. Natl. Acad. Sci. U.S.A.">
        <title>The complete genome of Rhodococcus sp. RHA1 provides insights into a catabolic powerhouse.</title>
        <authorList>
            <person name="McLeod M.P."/>
            <person name="Warren R.L."/>
            <person name="Hsiao W.W.L."/>
            <person name="Araki N."/>
            <person name="Myhre M."/>
            <person name="Fernandes C."/>
            <person name="Miyazawa D."/>
            <person name="Wong W."/>
            <person name="Lillquist A.L."/>
            <person name="Wang D."/>
            <person name="Dosanjh M."/>
            <person name="Hara H."/>
            <person name="Petrescu A."/>
            <person name="Morin R.D."/>
            <person name="Yang G."/>
            <person name="Stott J.M."/>
            <person name="Schein J.E."/>
            <person name="Shin H."/>
            <person name="Smailus D."/>
            <person name="Siddiqui A.S."/>
            <person name="Marra M.A."/>
            <person name="Jones S.J.M."/>
            <person name="Holt R."/>
            <person name="Brinkman F.S.L."/>
            <person name="Miyauchi K."/>
            <person name="Fukuda M."/>
            <person name="Davies J.E."/>
            <person name="Mohn W.W."/>
            <person name="Eltis L.D."/>
        </authorList>
    </citation>
    <scope>NUCLEOTIDE SEQUENCE [LARGE SCALE GENOMIC DNA]</scope>
    <source>
        <strain evidence="3">RHA1</strain>
    </source>
</reference>
<evidence type="ECO:0000256" key="1">
    <source>
        <dbReference type="SAM" id="MobiDB-lite"/>
    </source>
</evidence>
<dbReference type="AlphaFoldDB" id="Q0SG32"/>
<evidence type="ECO:0000313" key="2">
    <source>
        <dbReference type="EMBL" id="ABG93504.1"/>
    </source>
</evidence>
<accession>Q0SG32</accession>
<evidence type="ECO:0000313" key="3">
    <source>
        <dbReference type="Proteomes" id="UP000008710"/>
    </source>
</evidence>
<dbReference type="HOGENOM" id="CLU_2571558_0_0_11"/>
<sequence>MKLIPDCPGFHTIPQRVANQCMDVTQSPARQRIRVNTLFDRHPRIGTSADLSVPHDKMSPSPRTPTFAEPSSPRDAPGKTL</sequence>
<dbReference type="KEGG" id="rha:RHA1_ro01691"/>
<name>Q0SG32_RHOJR</name>
<gene>
    <name evidence="2" type="ordered locus">RHA1_ro01691</name>
</gene>
<dbReference type="Proteomes" id="UP000008710">
    <property type="component" value="Chromosome"/>
</dbReference>
<organism evidence="2 3">
    <name type="scientific">Rhodococcus jostii (strain RHA1)</name>
    <dbReference type="NCBI Taxonomy" id="101510"/>
    <lineage>
        <taxon>Bacteria</taxon>
        <taxon>Bacillati</taxon>
        <taxon>Actinomycetota</taxon>
        <taxon>Actinomycetes</taxon>
        <taxon>Mycobacteriales</taxon>
        <taxon>Nocardiaceae</taxon>
        <taxon>Rhodococcus</taxon>
    </lineage>
</organism>